<accession>A0A1G8ZY48</accession>
<feature type="repeat" description="ANK" evidence="1">
    <location>
        <begin position="58"/>
        <end position="90"/>
    </location>
</feature>
<dbReference type="AlphaFoldDB" id="A0A1G8ZY48"/>
<dbReference type="SUPFAM" id="SSF48403">
    <property type="entry name" value="Ankyrin repeat"/>
    <property type="match status" value="1"/>
</dbReference>
<proteinExistence type="predicted"/>
<keyword evidence="1" id="KW-0040">ANK repeat</keyword>
<dbReference type="PROSITE" id="PS50297">
    <property type="entry name" value="ANK_REP_REGION"/>
    <property type="match status" value="2"/>
</dbReference>
<dbReference type="PROSITE" id="PS50088">
    <property type="entry name" value="ANK_REPEAT"/>
    <property type="match status" value="2"/>
</dbReference>
<dbReference type="Proteomes" id="UP000198629">
    <property type="component" value="Unassembled WGS sequence"/>
</dbReference>
<keyword evidence="2" id="KW-0732">Signal</keyword>
<sequence>MKLFKCLLALLSLSFALNAFALSDDEYMEFSSAITDGNMKVVKKYIEADPALVNQKFFAWEPLQMAASKGQLEVVKYLIAKGADKDYMHPTSHNTAFHLAAFIGDVELLKYLASVGVDVNKKLKDNVSLIRYFREENDPKMVELLTKLGTKDDGCQEEKCFTYED</sequence>
<feature type="signal peptide" evidence="2">
    <location>
        <begin position="1"/>
        <end position="21"/>
    </location>
</feature>
<dbReference type="Gene3D" id="1.25.40.20">
    <property type="entry name" value="Ankyrin repeat-containing domain"/>
    <property type="match status" value="1"/>
</dbReference>
<organism evidence="3 4">
    <name type="scientific">Methylophilus rhizosphaerae</name>
    <dbReference type="NCBI Taxonomy" id="492660"/>
    <lineage>
        <taxon>Bacteria</taxon>
        <taxon>Pseudomonadati</taxon>
        <taxon>Pseudomonadota</taxon>
        <taxon>Betaproteobacteria</taxon>
        <taxon>Nitrosomonadales</taxon>
        <taxon>Methylophilaceae</taxon>
        <taxon>Methylophilus</taxon>
    </lineage>
</organism>
<dbReference type="PANTHER" id="PTHR44207">
    <property type="entry name" value="SURFACE ANTIGEN BSPA-LIKE-RELATED"/>
    <property type="match status" value="1"/>
</dbReference>
<keyword evidence="4" id="KW-1185">Reference proteome</keyword>
<dbReference type="InterPro" id="IPR002110">
    <property type="entry name" value="Ankyrin_rpt"/>
</dbReference>
<dbReference type="SMART" id="SM00248">
    <property type="entry name" value="ANK"/>
    <property type="match status" value="2"/>
</dbReference>
<evidence type="ECO:0000256" key="1">
    <source>
        <dbReference type="PROSITE-ProRule" id="PRU00023"/>
    </source>
</evidence>
<dbReference type="Pfam" id="PF12796">
    <property type="entry name" value="Ank_2"/>
    <property type="match status" value="1"/>
</dbReference>
<feature type="repeat" description="ANK" evidence="1">
    <location>
        <begin position="92"/>
        <end position="124"/>
    </location>
</feature>
<dbReference type="OrthoDB" id="198309at2"/>
<dbReference type="STRING" id="492660.SAMN05192566_0588"/>
<protein>
    <submittedName>
        <fullName evidence="3">Ankyrin repeat-containing protein</fullName>
    </submittedName>
</protein>
<dbReference type="RefSeq" id="WP_091469597.1">
    <property type="nucleotide sequence ID" value="NZ_FNFX01000001.1"/>
</dbReference>
<dbReference type="PANTHER" id="PTHR44207:SF2">
    <property type="entry name" value="REPEAT PROTEIN, PUTATIVE-RELATED"/>
    <property type="match status" value="1"/>
</dbReference>
<name>A0A1G8ZY48_9PROT</name>
<dbReference type="InterPro" id="IPR036770">
    <property type="entry name" value="Ankyrin_rpt-contain_sf"/>
</dbReference>
<evidence type="ECO:0000313" key="3">
    <source>
        <dbReference type="EMBL" id="SDK20046.1"/>
    </source>
</evidence>
<evidence type="ECO:0000313" key="4">
    <source>
        <dbReference type="Proteomes" id="UP000198629"/>
    </source>
</evidence>
<gene>
    <name evidence="3" type="ORF">SAMN05192566_0588</name>
</gene>
<reference evidence="4" key="1">
    <citation type="submission" date="2016-10" db="EMBL/GenBank/DDBJ databases">
        <authorList>
            <person name="Varghese N."/>
            <person name="Submissions S."/>
        </authorList>
    </citation>
    <scope>NUCLEOTIDE SEQUENCE [LARGE SCALE GENOMIC DNA]</scope>
    <source>
        <strain evidence="4">CBMB127</strain>
    </source>
</reference>
<feature type="chain" id="PRO_5011512472" evidence="2">
    <location>
        <begin position="22"/>
        <end position="165"/>
    </location>
</feature>
<evidence type="ECO:0000256" key="2">
    <source>
        <dbReference type="SAM" id="SignalP"/>
    </source>
</evidence>
<dbReference type="EMBL" id="FNFX01000001">
    <property type="protein sequence ID" value="SDK20046.1"/>
    <property type="molecule type" value="Genomic_DNA"/>
</dbReference>